<gene>
    <name evidence="8" type="ORF">O0I10_004127</name>
</gene>
<dbReference type="SMART" id="SM00066">
    <property type="entry name" value="GAL4"/>
    <property type="match status" value="1"/>
</dbReference>
<reference evidence="8 9" key="1">
    <citation type="submission" date="2023-03" db="EMBL/GenBank/DDBJ databases">
        <title>Genome sequence of Lichtheimia ornata CBS 291.66.</title>
        <authorList>
            <person name="Mohabir J.T."/>
            <person name="Shea T.P."/>
            <person name="Kurbessoian T."/>
            <person name="Berby B."/>
            <person name="Fontaine J."/>
            <person name="Livny J."/>
            <person name="Gnirke A."/>
            <person name="Stajich J.E."/>
            <person name="Cuomo C.A."/>
        </authorList>
    </citation>
    <scope>NUCLEOTIDE SEQUENCE [LARGE SCALE GENOMIC DNA]</scope>
    <source>
        <strain evidence="8">CBS 291.66</strain>
    </source>
</reference>
<dbReference type="SMART" id="SM00906">
    <property type="entry name" value="Fungal_trans"/>
    <property type="match status" value="1"/>
</dbReference>
<protein>
    <recommendedName>
        <fullName evidence="7">Zn(2)-C6 fungal-type domain-containing protein</fullName>
    </recommendedName>
</protein>
<keyword evidence="5" id="KW-0539">Nucleus</keyword>
<feature type="compositionally biased region" description="Low complexity" evidence="6">
    <location>
        <begin position="665"/>
        <end position="684"/>
    </location>
</feature>
<comment type="subcellular location">
    <subcellularLocation>
        <location evidence="1">Nucleus</location>
    </subcellularLocation>
</comment>
<dbReference type="Pfam" id="PF04082">
    <property type="entry name" value="Fungal_trans"/>
    <property type="match status" value="1"/>
</dbReference>
<dbReference type="InterPro" id="IPR036864">
    <property type="entry name" value="Zn2-C6_fun-type_DNA-bd_sf"/>
</dbReference>
<evidence type="ECO:0000313" key="8">
    <source>
        <dbReference type="EMBL" id="KAJ8660265.1"/>
    </source>
</evidence>
<dbReference type="Gene3D" id="4.10.240.10">
    <property type="entry name" value="Zn(2)-C6 fungal-type DNA-binding domain"/>
    <property type="match status" value="1"/>
</dbReference>
<feature type="compositionally biased region" description="Low complexity" evidence="6">
    <location>
        <begin position="745"/>
        <end position="770"/>
    </location>
</feature>
<dbReference type="EMBL" id="JARTCD010000014">
    <property type="protein sequence ID" value="KAJ8660265.1"/>
    <property type="molecule type" value="Genomic_DNA"/>
</dbReference>
<dbReference type="GO" id="GO:0006351">
    <property type="term" value="P:DNA-templated transcription"/>
    <property type="evidence" value="ECO:0007669"/>
    <property type="project" value="InterPro"/>
</dbReference>
<accession>A0AAD7V7F6</accession>
<name>A0AAD7V7F6_9FUNG</name>
<dbReference type="PROSITE" id="PS50048">
    <property type="entry name" value="ZN2_CY6_FUNGAL_2"/>
    <property type="match status" value="1"/>
</dbReference>
<keyword evidence="4" id="KW-0804">Transcription</keyword>
<dbReference type="GO" id="GO:0000981">
    <property type="term" value="F:DNA-binding transcription factor activity, RNA polymerase II-specific"/>
    <property type="evidence" value="ECO:0007669"/>
    <property type="project" value="InterPro"/>
</dbReference>
<organism evidence="8 9">
    <name type="scientific">Lichtheimia ornata</name>
    <dbReference type="NCBI Taxonomy" id="688661"/>
    <lineage>
        <taxon>Eukaryota</taxon>
        <taxon>Fungi</taxon>
        <taxon>Fungi incertae sedis</taxon>
        <taxon>Mucoromycota</taxon>
        <taxon>Mucoromycotina</taxon>
        <taxon>Mucoromycetes</taxon>
        <taxon>Mucorales</taxon>
        <taxon>Lichtheimiaceae</taxon>
        <taxon>Lichtheimia</taxon>
    </lineage>
</organism>
<keyword evidence="9" id="KW-1185">Reference proteome</keyword>
<feature type="compositionally biased region" description="Low complexity" evidence="6">
    <location>
        <begin position="695"/>
        <end position="714"/>
    </location>
</feature>
<dbReference type="GeneID" id="83211540"/>
<dbReference type="GO" id="GO:0005634">
    <property type="term" value="C:nucleus"/>
    <property type="evidence" value="ECO:0007669"/>
    <property type="project" value="UniProtKB-SubCell"/>
</dbReference>
<evidence type="ECO:0000259" key="7">
    <source>
        <dbReference type="PROSITE" id="PS50048"/>
    </source>
</evidence>
<dbReference type="PANTHER" id="PTHR47338:SF5">
    <property type="entry name" value="ZN(II)2CYS6 TRANSCRIPTION FACTOR (EUROFUNG)"/>
    <property type="match status" value="1"/>
</dbReference>
<dbReference type="GO" id="GO:0003677">
    <property type="term" value="F:DNA binding"/>
    <property type="evidence" value="ECO:0007669"/>
    <property type="project" value="InterPro"/>
</dbReference>
<dbReference type="CDD" id="cd00067">
    <property type="entry name" value="GAL4"/>
    <property type="match status" value="1"/>
</dbReference>
<evidence type="ECO:0000256" key="2">
    <source>
        <dbReference type="ARBA" id="ARBA00022723"/>
    </source>
</evidence>
<evidence type="ECO:0000256" key="4">
    <source>
        <dbReference type="ARBA" id="ARBA00023163"/>
    </source>
</evidence>
<comment type="caution">
    <text evidence="8">The sequence shown here is derived from an EMBL/GenBank/DDBJ whole genome shotgun (WGS) entry which is preliminary data.</text>
</comment>
<dbReference type="RefSeq" id="XP_058345178.1">
    <property type="nucleotide sequence ID" value="XM_058484190.1"/>
</dbReference>
<feature type="region of interest" description="Disordered" evidence="6">
    <location>
        <begin position="665"/>
        <end position="795"/>
    </location>
</feature>
<dbReference type="Pfam" id="PF00172">
    <property type="entry name" value="Zn_clus"/>
    <property type="match status" value="1"/>
</dbReference>
<feature type="domain" description="Zn(2)-C6 fungal-type" evidence="7">
    <location>
        <begin position="69"/>
        <end position="98"/>
    </location>
</feature>
<dbReference type="GO" id="GO:0008270">
    <property type="term" value="F:zinc ion binding"/>
    <property type="evidence" value="ECO:0007669"/>
    <property type="project" value="InterPro"/>
</dbReference>
<dbReference type="AlphaFoldDB" id="A0AAD7V7F6"/>
<dbReference type="Proteomes" id="UP001234581">
    <property type="component" value="Unassembled WGS sequence"/>
</dbReference>
<evidence type="ECO:0000256" key="1">
    <source>
        <dbReference type="ARBA" id="ARBA00004123"/>
    </source>
</evidence>
<dbReference type="PANTHER" id="PTHR47338">
    <property type="entry name" value="ZN(II)2CYS6 TRANSCRIPTION FACTOR (EUROFUNG)-RELATED"/>
    <property type="match status" value="1"/>
</dbReference>
<evidence type="ECO:0000256" key="6">
    <source>
        <dbReference type="SAM" id="MobiDB-lite"/>
    </source>
</evidence>
<dbReference type="CDD" id="cd12148">
    <property type="entry name" value="fungal_TF_MHR"/>
    <property type="match status" value="1"/>
</dbReference>
<evidence type="ECO:0000313" key="9">
    <source>
        <dbReference type="Proteomes" id="UP001234581"/>
    </source>
</evidence>
<proteinExistence type="predicted"/>
<dbReference type="PROSITE" id="PS00463">
    <property type="entry name" value="ZN2_CY6_FUNGAL_1"/>
    <property type="match status" value="1"/>
</dbReference>
<dbReference type="InterPro" id="IPR050815">
    <property type="entry name" value="TF_fung"/>
</dbReference>
<evidence type="ECO:0000256" key="5">
    <source>
        <dbReference type="ARBA" id="ARBA00023242"/>
    </source>
</evidence>
<dbReference type="SUPFAM" id="SSF57701">
    <property type="entry name" value="Zn2/Cys6 DNA-binding domain"/>
    <property type="match status" value="1"/>
</dbReference>
<feature type="compositionally biased region" description="Pro residues" evidence="6">
    <location>
        <begin position="111"/>
        <end position="130"/>
    </location>
</feature>
<feature type="region of interest" description="Disordered" evidence="6">
    <location>
        <begin position="105"/>
        <end position="142"/>
    </location>
</feature>
<keyword evidence="3" id="KW-0805">Transcription regulation</keyword>
<keyword evidence="2" id="KW-0479">Metal-binding</keyword>
<dbReference type="InterPro" id="IPR001138">
    <property type="entry name" value="Zn2Cys6_DnaBD"/>
</dbReference>
<sequence length="829" mass="92049">MFEDPAPLRFRTLDILRTLAKHILNDLSHEEVSIQHNTGAGLIIRAFEGVDSPLPGTTKSAKKIKVANACERCRKRKTGCDGYLPCGTCVKQRHECRYAPGVSAPLRPSTASPPPPPQNDVPLPTPPEPSPRIQQQQQHQSFRMDRFNAATTTTTTSTTSSTPPVNVAPPMTYNPSTPMASPPTTTNCPAQHCMSIDPSGHFMGETSFYVNNANMASSLLPATSSVFPPLEIPNLSIEMQSMLVEYYCAKVDPFFPSILGKHRIFIELDHCRTGQPSTLSPLFFYALFARAIATAASSHGNNNNNPPPLAAAIDPSLSQHFLHMALKHRDEYYDTPHFSTVLALVIIANQLEHSKLEKHLTRAWLLVGEAVRLAIDMGLHRIFRFRQKENDLEAQWCIRTFWSLLVTERTMSMTYGRPSILDEKDIDIPLPEYVASEDDEYTADYIKSLRYMTVMSNIAGKIIRYNYSVQTQLPGAFKTNATMSTVDTWLSSECHPLEEYLANIRGSQTTKSRMNGLEALYFMHNLIQAHRPFVNQDSGTKAPFARPSFEICFLAAIIISYVVYTIPHSELIQLSMSPPTLHVVVMALRIHLANASSHESDRRTTIFSEISFDKTMARLDSLPIIANNIHQASMLSRTLEYLKARYHQRSQSIVSGYASTITMTSQQQQPTTTSMATTTTSTAANDHHGSIQVMSSPYKTSTDSSSSSSSATTSQPFTFIAFHSDGTTRRRASSSPSSSRRRQQQRQQQQQTSTNTTTTTNNNNNTSSSSSPPPPPPPTGYGLLDIPTPALPSSTLDMYNNQADYFFPAPEGDPDLPSSILSNNEFHYF</sequence>
<evidence type="ECO:0000256" key="3">
    <source>
        <dbReference type="ARBA" id="ARBA00023015"/>
    </source>
</evidence>
<dbReference type="InterPro" id="IPR007219">
    <property type="entry name" value="XnlR_reg_dom"/>
</dbReference>